<dbReference type="Pfam" id="PF12806">
    <property type="entry name" value="Acyl-CoA_dh_C"/>
    <property type="match status" value="1"/>
</dbReference>
<dbReference type="PANTHER" id="PTHR42803:SF3">
    <property type="entry name" value="ACYL-COA DEHYDROGENASE-RELATED"/>
    <property type="match status" value="1"/>
</dbReference>
<evidence type="ECO:0000256" key="2">
    <source>
        <dbReference type="ARBA" id="ARBA00009347"/>
    </source>
</evidence>
<evidence type="ECO:0000313" key="14">
    <source>
        <dbReference type="EMBL" id="QDC39673.1"/>
    </source>
</evidence>
<dbReference type="InterPro" id="IPR046373">
    <property type="entry name" value="Acyl-CoA_Oxase/DH_mid-dom_sf"/>
</dbReference>
<dbReference type="Pfam" id="PF02771">
    <property type="entry name" value="Acyl-CoA_dh_N"/>
    <property type="match status" value="1"/>
</dbReference>
<dbReference type="InterPro" id="IPR006089">
    <property type="entry name" value="Acyl-CoA_DH_CS"/>
</dbReference>
<evidence type="ECO:0000259" key="13">
    <source>
        <dbReference type="Pfam" id="PF12806"/>
    </source>
</evidence>
<comment type="cofactor">
    <cofactor evidence="1 9">
        <name>FAD</name>
        <dbReference type="ChEBI" id="CHEBI:57692"/>
    </cofactor>
</comment>
<dbReference type="FunFam" id="2.40.110.10:FF:000031">
    <property type="entry name" value="Acyl-CoA dehydrogenase, putative"/>
    <property type="match status" value="1"/>
</dbReference>
<dbReference type="InterPro" id="IPR025878">
    <property type="entry name" value="Acyl-CoA_dh-like_C_dom"/>
</dbReference>
<dbReference type="InterPro" id="IPR037069">
    <property type="entry name" value="AcylCoA_DH/ox_N_sf"/>
</dbReference>
<dbReference type="InterPro" id="IPR009075">
    <property type="entry name" value="AcylCo_DH/oxidase_C"/>
</dbReference>
<organism evidence="14 15">
    <name type="scientific">Sphingobium fuliginis ATCC 27551</name>
    <dbReference type="NCBI Taxonomy" id="1208342"/>
    <lineage>
        <taxon>Bacteria</taxon>
        <taxon>Pseudomonadati</taxon>
        <taxon>Pseudomonadota</taxon>
        <taxon>Alphaproteobacteria</taxon>
        <taxon>Sphingomonadales</taxon>
        <taxon>Sphingomonadaceae</taxon>
        <taxon>Sphingobium</taxon>
    </lineage>
</organism>
<keyword evidence="9" id="KW-0560">Oxidoreductase</keyword>
<feature type="domain" description="Acyl-CoA dehydrogenase/oxidase C-terminal" evidence="10">
    <location>
        <begin position="301"/>
        <end position="464"/>
    </location>
</feature>
<protein>
    <recommendedName>
        <fullName evidence="8">3-methylmercaptopropionyl-CoA dehydrogenase</fullName>
        <ecNumber evidence="7">1.3.99.41</ecNumber>
    </recommendedName>
</protein>
<dbReference type="SUPFAM" id="SSF47203">
    <property type="entry name" value="Acyl-CoA dehydrogenase C-terminal domain-like"/>
    <property type="match status" value="1"/>
</dbReference>
<evidence type="ECO:0000256" key="1">
    <source>
        <dbReference type="ARBA" id="ARBA00001974"/>
    </source>
</evidence>
<dbReference type="EC" id="1.3.99.41" evidence="7"/>
<dbReference type="Gene3D" id="1.10.540.10">
    <property type="entry name" value="Acyl-CoA dehydrogenase/oxidase, N-terminal domain"/>
    <property type="match status" value="1"/>
</dbReference>
<dbReference type="InterPro" id="IPR036250">
    <property type="entry name" value="AcylCo_DH-like_C"/>
</dbReference>
<keyword evidence="4 9" id="KW-0274">FAD</keyword>
<dbReference type="GO" id="GO:0050660">
    <property type="term" value="F:flavin adenine dinucleotide binding"/>
    <property type="evidence" value="ECO:0007669"/>
    <property type="project" value="InterPro"/>
</dbReference>
<evidence type="ECO:0000259" key="11">
    <source>
        <dbReference type="Pfam" id="PF02770"/>
    </source>
</evidence>
<dbReference type="InterPro" id="IPR006091">
    <property type="entry name" value="Acyl-CoA_Oxase/DH_mid-dom"/>
</dbReference>
<evidence type="ECO:0000259" key="10">
    <source>
        <dbReference type="Pfam" id="PF00441"/>
    </source>
</evidence>
<evidence type="ECO:0000256" key="4">
    <source>
        <dbReference type="ARBA" id="ARBA00022827"/>
    </source>
</evidence>
<comment type="function">
    <text evidence="6">Involved in the assimilation of dimethylsulphoniopropionate (DMSP), an important compound in the fixation of carbon in marine phytoplankton, by mediating the conversion of 3-(methylthio)propanoyl-CoA (MMPA-CoA) to 3-(methylthio)acryloyl-CoA (MTA-CoA).</text>
</comment>
<evidence type="ECO:0000256" key="5">
    <source>
        <dbReference type="ARBA" id="ARBA00051388"/>
    </source>
</evidence>
<dbReference type="KEGG" id="sufl:FIL70_21030"/>
<gene>
    <name evidence="14" type="ORF">FIL70_21030</name>
</gene>
<proteinExistence type="inferred from homology"/>
<evidence type="ECO:0000256" key="3">
    <source>
        <dbReference type="ARBA" id="ARBA00022630"/>
    </source>
</evidence>
<dbReference type="Gene3D" id="2.40.110.10">
    <property type="entry name" value="Butyryl-CoA Dehydrogenase, subunit A, domain 2"/>
    <property type="match status" value="1"/>
</dbReference>
<dbReference type="PANTHER" id="PTHR42803">
    <property type="entry name" value="ACYL-COA DEHYDROGENASE"/>
    <property type="match status" value="1"/>
</dbReference>
<name>A0A5B8CKA6_SPHSA</name>
<accession>A0A5B8CKA6</accession>
<dbReference type="Gene3D" id="1.20.140.10">
    <property type="entry name" value="Butyryl-CoA Dehydrogenase, subunit A, domain 3"/>
    <property type="match status" value="1"/>
</dbReference>
<dbReference type="EMBL" id="CP041017">
    <property type="protein sequence ID" value="QDC39673.1"/>
    <property type="molecule type" value="Genomic_DNA"/>
</dbReference>
<dbReference type="PROSITE" id="PS00073">
    <property type="entry name" value="ACYL_COA_DH_2"/>
    <property type="match status" value="1"/>
</dbReference>
<evidence type="ECO:0000259" key="12">
    <source>
        <dbReference type="Pfam" id="PF02771"/>
    </source>
</evidence>
<dbReference type="GO" id="GO:0003995">
    <property type="term" value="F:acyl-CoA dehydrogenase activity"/>
    <property type="evidence" value="ECO:0007669"/>
    <property type="project" value="InterPro"/>
</dbReference>
<dbReference type="Pfam" id="PF02770">
    <property type="entry name" value="Acyl-CoA_dh_M"/>
    <property type="match status" value="1"/>
</dbReference>
<dbReference type="InterPro" id="IPR052166">
    <property type="entry name" value="Diverse_Acyl-CoA_DH"/>
</dbReference>
<keyword evidence="3 9" id="KW-0285">Flavoprotein</keyword>
<dbReference type="InterPro" id="IPR013786">
    <property type="entry name" value="AcylCoA_DH/ox_N"/>
</dbReference>
<comment type="catalytic activity">
    <reaction evidence="5">
        <text>3-(methylsulfanyl)propanoyl-CoA + oxidized [electron-transfer flavoprotein] + H(+) = 3-(methylsulfanyl)acryloyl-CoA + reduced [electron-transfer flavoprotein]</text>
        <dbReference type="Rhea" id="RHEA:52612"/>
        <dbReference type="Rhea" id="RHEA-COMP:10685"/>
        <dbReference type="Rhea" id="RHEA-COMP:10686"/>
        <dbReference type="ChEBI" id="CHEBI:15378"/>
        <dbReference type="ChEBI" id="CHEBI:57692"/>
        <dbReference type="ChEBI" id="CHEBI:58307"/>
        <dbReference type="ChEBI" id="CHEBI:82815"/>
        <dbReference type="ChEBI" id="CHEBI:84994"/>
        <dbReference type="EC" id="1.3.99.41"/>
    </reaction>
    <physiologicalReaction direction="left-to-right" evidence="5">
        <dbReference type="Rhea" id="RHEA:52613"/>
    </physiologicalReaction>
</comment>
<dbReference type="SUPFAM" id="SSF56645">
    <property type="entry name" value="Acyl-CoA dehydrogenase NM domain-like"/>
    <property type="match status" value="1"/>
</dbReference>
<dbReference type="AlphaFoldDB" id="A0A5B8CKA6"/>
<feature type="domain" description="Acyl-CoA oxidase/dehydrogenase middle" evidence="11">
    <location>
        <begin position="177"/>
        <end position="284"/>
    </location>
</feature>
<comment type="similarity">
    <text evidence="2 9">Belongs to the acyl-CoA dehydrogenase family.</text>
</comment>
<evidence type="ECO:0000256" key="7">
    <source>
        <dbReference type="ARBA" id="ARBA00066694"/>
    </source>
</evidence>
<feature type="domain" description="Acyl-CoA dehydrogenase/oxidase N-terminal" evidence="12">
    <location>
        <begin position="55"/>
        <end position="171"/>
    </location>
</feature>
<sequence length="613" mass="66516">MHNRARWRTAWPSGVTVSTIVDRHNLDFLLFDMFDLEKAHASGPFEGQDRELVSQLLDTAQRIAEAEYLPTAAPLDAVPPTFENGEAVMPAYVGRALNAYSEAGLSAQSFPVESGGLGISHTVSMMVNGMFSAANVAIANYFLLTAAAARLLLAFGTEEQKSRYASHMIAGRWMGTMCLSEPQAGSSLADITTRADPAGDGSYHLRGTKIWISSGGHRMSENIVHLVLARLPDAPAGVKGISLFLVPQKRLNEAGEPGEDNNVTLVGLAHKMGQRGTTNCQLNFGEDGPSVGYLVGKPHQGLHAMFHMMNEARIGVGHVATMSGLVGYLYSLHYATDRLQGRRLGQKNPALPQIPLIEHVDIRRMLLAQKAAVEGALALCTYCALLIDEQKSAKKEDQADLALLLEVLTPIVKSWPSEHCLEANKWAMQILGGAGYTSDHPVERLYRDNRLNHIYEGTYGIQGLDLLGRKVRLAEGRGLDLLIERINATITEAAAIPALSGHAARLAEAIGWVTDATSAALAEPDLERSLANATLYLDATGTVVIGWLWLWQAMVAVRRQEGGAANRAFYEAKRAACDYFFRYQLPRAQIDLGLVKALDDTCLATTPGQLRVA</sequence>
<evidence type="ECO:0000256" key="6">
    <source>
        <dbReference type="ARBA" id="ARBA00058683"/>
    </source>
</evidence>
<reference evidence="14 15" key="1">
    <citation type="submission" date="2019-06" db="EMBL/GenBank/DDBJ databases">
        <title>Genome organization and adaptive potential of archetypical organophosphate degarding Sphingobium fuliginis ATCC 27551.</title>
        <authorList>
            <person name="Sarwar A."/>
            <person name="Parthasarathy S."/>
            <person name="Singh C."/>
            <person name="Siddavattam D."/>
        </authorList>
    </citation>
    <scope>NUCLEOTIDE SEQUENCE [LARGE SCALE GENOMIC DNA]</scope>
    <source>
        <strain evidence="14 15">ATCC 27551</strain>
    </source>
</reference>
<evidence type="ECO:0000313" key="15">
    <source>
        <dbReference type="Proteomes" id="UP000311469"/>
    </source>
</evidence>
<evidence type="ECO:0000256" key="8">
    <source>
        <dbReference type="ARBA" id="ARBA00069043"/>
    </source>
</evidence>
<feature type="domain" description="Acetyl-CoA dehydrogenase-like C-terminal" evidence="13">
    <location>
        <begin position="482"/>
        <end position="604"/>
    </location>
</feature>
<evidence type="ECO:0000256" key="9">
    <source>
        <dbReference type="RuleBase" id="RU362125"/>
    </source>
</evidence>
<dbReference type="Proteomes" id="UP000311469">
    <property type="component" value="Chromosome cSF2"/>
</dbReference>
<dbReference type="Pfam" id="PF00441">
    <property type="entry name" value="Acyl-CoA_dh_1"/>
    <property type="match status" value="1"/>
</dbReference>
<dbReference type="InterPro" id="IPR009100">
    <property type="entry name" value="AcylCoA_DH/oxidase_NM_dom_sf"/>
</dbReference>